<protein>
    <recommendedName>
        <fullName evidence="1">Schlafen AlbA-2 domain-containing protein</fullName>
    </recommendedName>
</protein>
<dbReference type="InterPro" id="IPR007421">
    <property type="entry name" value="Schlafen_AlbA_2_dom"/>
</dbReference>
<dbReference type="Proteomes" id="UP000278327">
    <property type="component" value="Unassembled WGS sequence"/>
</dbReference>
<dbReference type="RefSeq" id="WP_117283586.1">
    <property type="nucleotide sequence ID" value="NZ_JAMTCE010000016.1"/>
</dbReference>
<dbReference type="Gene3D" id="3.30.950.30">
    <property type="entry name" value="Schlafen, AAA domain"/>
    <property type="match status" value="1"/>
</dbReference>
<dbReference type="AlphaFoldDB" id="A0A3N0AWM4"/>
<feature type="domain" description="Schlafen AlbA-2" evidence="1">
    <location>
        <begin position="6"/>
        <end position="117"/>
    </location>
</feature>
<sequence>MNLGAETEQVEHKKSTSELKEGMQSIAAILNKHSAGELYFGVRDNGEVIGQQTGARTLRDVSQAITTSIEPRVYATVEKLQADDDKTYIKVTFSGNERPYSCRGTYRIRVADEDLAMSTAQLESLMLERLNRREPWDARASLRPISNVDEKTLKDYIERGNTNGRISFEYDGVEPVLERMGLLTADGRLTNAAAVLFCKSRVAALKMGVFANEKRIDILDIQQASGTLFDLLNQARFYVLSNIRRRVKITGEKMERDEIPELPMDAVREAIVNALAHQDYTAGEAIQVEIYPSSVEIYNAGWFIDGQVPEDHLSGKSRNSKSRNELIANTLFKSKDIEHFGTGMLRLQELCDEAGVKVEYLNCDNGTRVVFHRNDPFAGSTSSEEFASSSQAVRKQFANDNENAAYAYLVANGPTGPAAIADVLGMTRRGAQKLLQRLVEREYLEARGTTSNRVYYVSNKR</sequence>
<evidence type="ECO:0000259" key="1">
    <source>
        <dbReference type="Pfam" id="PF04326"/>
    </source>
</evidence>
<dbReference type="InterPro" id="IPR038475">
    <property type="entry name" value="RecG_C_sf"/>
</dbReference>
<dbReference type="EMBL" id="QICA01000003">
    <property type="protein sequence ID" value="RNL39271.1"/>
    <property type="molecule type" value="Genomic_DNA"/>
</dbReference>
<evidence type="ECO:0000313" key="3">
    <source>
        <dbReference type="Proteomes" id="UP000278327"/>
    </source>
</evidence>
<organism evidence="2 3">
    <name type="scientific">Adlercreutzia equolifaciens subsp. celatus DSM 18785</name>
    <dbReference type="NCBI Taxonomy" id="1121021"/>
    <lineage>
        <taxon>Bacteria</taxon>
        <taxon>Bacillati</taxon>
        <taxon>Actinomycetota</taxon>
        <taxon>Coriobacteriia</taxon>
        <taxon>Eggerthellales</taxon>
        <taxon>Eggerthellaceae</taxon>
        <taxon>Adlercreutzia</taxon>
    </lineage>
</organism>
<dbReference type="InterPro" id="IPR038461">
    <property type="entry name" value="Schlafen_AlbA_2_dom_sf"/>
</dbReference>
<accession>A0A3N0AWM4</accession>
<evidence type="ECO:0000313" key="2">
    <source>
        <dbReference type="EMBL" id="RNL39271.1"/>
    </source>
</evidence>
<dbReference type="Gene3D" id="3.30.565.60">
    <property type="match status" value="1"/>
</dbReference>
<name>A0A3N0AWM4_9ACTN</name>
<dbReference type="Pfam" id="PF13749">
    <property type="entry name" value="HATPase_c_4"/>
    <property type="match status" value="1"/>
</dbReference>
<keyword evidence="3" id="KW-1185">Reference proteome</keyword>
<proteinExistence type="predicted"/>
<dbReference type="PANTHER" id="PTHR30595">
    <property type="entry name" value="GLPR-RELATED TRANSCRIPTIONAL REPRESSOR"/>
    <property type="match status" value="1"/>
</dbReference>
<dbReference type="SUPFAM" id="SSF46785">
    <property type="entry name" value="Winged helix' DNA-binding domain"/>
    <property type="match status" value="1"/>
</dbReference>
<reference evidence="2 3" key="1">
    <citation type="journal article" date="2019" name="Microbiol. Resour. Announc.">
        <title>Draft Genome Sequences of Type Strains of Gordonibacter faecihominis, Paraeggerthella hongkongensis, Parvibacter caecicola,Slackia equolifaciens, Slackia faecicanis, and Slackia isoflavoniconvertens.</title>
        <authorList>
            <person name="Danylec N."/>
            <person name="Stoll D.A."/>
            <person name="Dotsch A."/>
            <person name="Huch M."/>
        </authorList>
    </citation>
    <scope>NUCLEOTIDE SEQUENCE [LARGE SCALE GENOMIC DNA]</scope>
    <source>
        <strain evidence="2 3">DSM 18785</strain>
    </source>
</reference>
<dbReference type="InterPro" id="IPR036390">
    <property type="entry name" value="WH_DNA-bd_sf"/>
</dbReference>
<dbReference type="PANTHER" id="PTHR30595:SF6">
    <property type="entry name" value="SCHLAFEN ALBA-2 DOMAIN-CONTAINING PROTEIN"/>
    <property type="match status" value="1"/>
</dbReference>
<dbReference type="Pfam" id="PF04326">
    <property type="entry name" value="SLFN_AlbA_2"/>
    <property type="match status" value="1"/>
</dbReference>
<dbReference type="Gene3D" id="6.10.10.130">
    <property type="match status" value="1"/>
</dbReference>
<comment type="caution">
    <text evidence="2">The sequence shown here is derived from an EMBL/GenBank/DDBJ whole genome shotgun (WGS) entry which is preliminary data.</text>
</comment>
<gene>
    <name evidence="2" type="ORF">DMP10_02475</name>
</gene>